<evidence type="ECO:0000256" key="11">
    <source>
        <dbReference type="ARBA" id="ARBA00023158"/>
    </source>
</evidence>
<dbReference type="GO" id="GO:0090486">
    <property type="term" value="F:small RNA 2'-O-methyltransferase activity"/>
    <property type="evidence" value="ECO:0007669"/>
    <property type="project" value="UniProtKB-EC"/>
</dbReference>
<dbReference type="Proteomes" id="UP000245340">
    <property type="component" value="Unplaced"/>
</dbReference>
<evidence type="ECO:0000256" key="10">
    <source>
        <dbReference type="ARBA" id="ARBA00022990"/>
    </source>
</evidence>
<evidence type="ECO:0000256" key="12">
    <source>
        <dbReference type="ARBA" id="ARBA00029981"/>
    </source>
</evidence>
<gene>
    <name evidence="18" type="primary">LOC101378659</name>
</gene>
<dbReference type="GO" id="GO:0005634">
    <property type="term" value="C:nucleus"/>
    <property type="evidence" value="ECO:0007669"/>
    <property type="project" value="TreeGrafter"/>
</dbReference>
<comment type="catalytic activity">
    <reaction evidence="14">
        <text>small RNA 3'-end nucleotide + S-adenosyl-L-methionine = small RNA 3'-end 2'-O-methylnucleotide + S-adenosyl-L-homocysteine + H(+)</text>
        <dbReference type="Rhea" id="RHEA:37887"/>
        <dbReference type="Rhea" id="RHEA-COMP:10415"/>
        <dbReference type="Rhea" id="RHEA-COMP:10416"/>
        <dbReference type="ChEBI" id="CHEBI:15378"/>
        <dbReference type="ChEBI" id="CHEBI:57856"/>
        <dbReference type="ChEBI" id="CHEBI:59789"/>
        <dbReference type="ChEBI" id="CHEBI:74896"/>
        <dbReference type="ChEBI" id="CHEBI:74898"/>
        <dbReference type="EC" id="2.1.1.386"/>
    </reaction>
</comment>
<evidence type="ECO:0000256" key="15">
    <source>
        <dbReference type="ARBA" id="ARBA00053983"/>
    </source>
</evidence>
<dbReference type="SUPFAM" id="SSF53335">
    <property type="entry name" value="S-adenosyl-L-methionine-dependent methyltransferases"/>
    <property type="match status" value="1"/>
</dbReference>
<name>A0A9B0GY17_ODORO</name>
<comment type="similarity">
    <text evidence="2">Belongs to the methyltransferase superfamily. HEN1 family.</text>
</comment>
<feature type="compositionally biased region" description="Polar residues" evidence="16">
    <location>
        <begin position="302"/>
        <end position="315"/>
    </location>
</feature>
<evidence type="ECO:0000313" key="18">
    <source>
        <dbReference type="RefSeq" id="XP_004407267.1"/>
    </source>
</evidence>
<evidence type="ECO:0000256" key="6">
    <source>
        <dbReference type="ARBA" id="ARBA00022691"/>
    </source>
</evidence>
<evidence type="ECO:0000256" key="2">
    <source>
        <dbReference type="ARBA" id="ARBA00009026"/>
    </source>
</evidence>
<proteinExistence type="inferred from homology"/>
<dbReference type="GO" id="GO:0046872">
    <property type="term" value="F:metal ion binding"/>
    <property type="evidence" value="ECO:0007669"/>
    <property type="project" value="UniProtKB-KW"/>
</dbReference>
<evidence type="ECO:0000256" key="7">
    <source>
        <dbReference type="ARBA" id="ARBA00022723"/>
    </source>
</evidence>
<accession>A0A9B0GY17</accession>
<keyword evidence="6" id="KW-0949">S-adenosyl-L-methionine</keyword>
<comment type="function">
    <text evidence="15">Methyltransferase that adds a 2'-O-methyl group at the 3'-end of piRNAs, a class of 24 to 30 nucleotide RNAs that are generated by a Dicer-independent mechanism and are primarily derived from transposons and other repeated sequence elements. This probably protects the 3'-end of piRNAs from uridylation activity and subsequent degradation. Stabilization of piRNAs is essential for gametogenesis.</text>
</comment>
<organism evidence="17 18">
    <name type="scientific">Odobenus rosmarus divergens</name>
    <name type="common">Pacific walrus</name>
    <dbReference type="NCBI Taxonomy" id="9708"/>
    <lineage>
        <taxon>Eukaryota</taxon>
        <taxon>Metazoa</taxon>
        <taxon>Chordata</taxon>
        <taxon>Craniata</taxon>
        <taxon>Vertebrata</taxon>
        <taxon>Euteleostomi</taxon>
        <taxon>Mammalia</taxon>
        <taxon>Eutheria</taxon>
        <taxon>Laurasiatheria</taxon>
        <taxon>Carnivora</taxon>
        <taxon>Caniformia</taxon>
        <taxon>Pinnipedia</taxon>
        <taxon>Odobenidae</taxon>
        <taxon>Odobenus</taxon>
    </lineage>
</organism>
<evidence type="ECO:0000256" key="14">
    <source>
        <dbReference type="ARBA" id="ARBA00048418"/>
    </source>
</evidence>
<keyword evidence="7" id="KW-0479">Metal-binding</keyword>
<dbReference type="PANTHER" id="PTHR21404">
    <property type="entry name" value="HEN1"/>
    <property type="match status" value="1"/>
</dbReference>
<evidence type="ECO:0000256" key="3">
    <source>
        <dbReference type="ARBA" id="ARBA00021330"/>
    </source>
</evidence>
<dbReference type="InterPro" id="IPR026610">
    <property type="entry name" value="Hen1"/>
</dbReference>
<dbReference type="GO" id="GO:0003723">
    <property type="term" value="F:RNA binding"/>
    <property type="evidence" value="ECO:0007669"/>
    <property type="project" value="UniProtKB-KW"/>
</dbReference>
<dbReference type="GO" id="GO:0005737">
    <property type="term" value="C:cytoplasm"/>
    <property type="evidence" value="ECO:0007669"/>
    <property type="project" value="TreeGrafter"/>
</dbReference>
<evidence type="ECO:0000256" key="13">
    <source>
        <dbReference type="ARBA" id="ARBA00035025"/>
    </source>
</evidence>
<keyword evidence="11" id="KW-0943">RNA-mediated gene silencing</keyword>
<keyword evidence="9" id="KW-0694">RNA-binding</keyword>
<dbReference type="GO" id="GO:0030422">
    <property type="term" value="P:siRNA processing"/>
    <property type="evidence" value="ECO:0007669"/>
    <property type="project" value="TreeGrafter"/>
</dbReference>
<evidence type="ECO:0000313" key="17">
    <source>
        <dbReference type="Proteomes" id="UP000245340"/>
    </source>
</evidence>
<dbReference type="PANTHER" id="PTHR21404:SF3">
    <property type="entry name" value="SMALL RNA 2'-O-METHYLTRANSFERASE"/>
    <property type="match status" value="1"/>
</dbReference>
<evidence type="ECO:0000256" key="8">
    <source>
        <dbReference type="ARBA" id="ARBA00022842"/>
    </source>
</evidence>
<protein>
    <recommendedName>
        <fullName evidence="3">Small RNA 2'-O-methyltransferase</fullName>
        <ecNumber evidence="13">2.1.1.386</ecNumber>
    </recommendedName>
    <alternativeName>
        <fullName evidence="12">HEN1 methyltransferase homolog 1</fullName>
    </alternativeName>
</protein>
<keyword evidence="17" id="KW-1185">Reference proteome</keyword>
<evidence type="ECO:0000256" key="16">
    <source>
        <dbReference type="SAM" id="MobiDB-lite"/>
    </source>
</evidence>
<evidence type="ECO:0000256" key="1">
    <source>
        <dbReference type="ARBA" id="ARBA00001946"/>
    </source>
</evidence>
<feature type="region of interest" description="Disordered" evidence="16">
    <location>
        <begin position="298"/>
        <end position="332"/>
    </location>
</feature>
<keyword evidence="5" id="KW-0808">Transferase</keyword>
<keyword evidence="4" id="KW-0489">Methyltransferase</keyword>
<dbReference type="GO" id="GO:0034587">
    <property type="term" value="P:piRNA processing"/>
    <property type="evidence" value="ECO:0007669"/>
    <property type="project" value="TreeGrafter"/>
</dbReference>
<keyword evidence="8" id="KW-0460">Magnesium</keyword>
<evidence type="ECO:0000256" key="5">
    <source>
        <dbReference type="ARBA" id="ARBA00022679"/>
    </source>
</evidence>
<dbReference type="GO" id="GO:0001510">
    <property type="term" value="P:RNA methylation"/>
    <property type="evidence" value="ECO:0007669"/>
    <property type="project" value="InterPro"/>
</dbReference>
<dbReference type="EC" id="2.1.1.386" evidence="13"/>
<reference evidence="18" key="1">
    <citation type="submission" date="2025-08" db="UniProtKB">
        <authorList>
            <consortium name="RefSeq"/>
        </authorList>
    </citation>
    <scope>IDENTIFICATION</scope>
</reference>
<evidence type="ECO:0000256" key="4">
    <source>
        <dbReference type="ARBA" id="ARBA00022603"/>
    </source>
</evidence>
<evidence type="ECO:0000256" key="9">
    <source>
        <dbReference type="ARBA" id="ARBA00022884"/>
    </source>
</evidence>
<dbReference type="FunFam" id="3.40.50.150:FF:000124">
    <property type="entry name" value="HEN methyltransferase 1"/>
    <property type="match status" value="1"/>
</dbReference>
<comment type="cofactor">
    <cofactor evidence="1">
        <name>Mg(2+)</name>
        <dbReference type="ChEBI" id="CHEBI:18420"/>
    </cofactor>
</comment>
<sequence length="793" mass="86971">MAGPADVTSEAPEFQAETAANQTRLAGLEIPLPSSARCVHAAAAAVVSSARLLETIGVGSLKVEILIFSGLYTGGGESPHLDEVETAGEKRQVGDNIDFKLPVDLPVILSTSAMFIWLDTMMQLPAKCLQQVQAQELACVILQVEATPGATTMSTRVWCSSELSGLAHITRHEGCPYMSCCDFCGVYIKSSNFSFQGFGKTTVFVLIDPMSEGWEKIENLHIYWRKLEDLKIQSTLQDPRDGGLGHRPAAGSRSAWPLALLPSTARDRFLFFVRTGEPGTQQPPEPAALLAARRRTWRGAASVQQSRPPASQAGSQPRARGGRGGDNGLLQGSEGLLQSGFGACATAGVKRRKTDALQPGAWRHWAVGLKTRADGGSARSAGVGVSGVAAGGKLGNKMEENKQCNSMDNCEVPSKKVIAFKPPVYEQRYYFVKNLVNRHGLRKIADLGFGDATLLWMLKYHRCVQYLVGVDIAARPFEWGGGRLSPGVGGYIVPRELDLTITLYRGSAVQKDSRLCGFDLITCIELIEHLDSEDLAKFPEVVFGYFSPGMVVISTPNSEFNPLFPASTFRDPDHRFEWNRTQFQTWALDVAKLYNYSVEFTGVGDPPAGAERVGYCTQIGVFQKNIAKATESSISEPEEHVPEEHVYEVVYTTSYPSLQQSKYFRLTLSSESVKAIGLMKSRFLRGLRKREGDRVVPLGSCTPQFGLTEAQRAEIEQSPKPYSVGEKFYVPLERLIIYPKVNRLVAGSMEKLRTILAEGLRLNGDQSAVQVELVDYQTQRLFDEHLISPVLES</sequence>
<dbReference type="AlphaFoldDB" id="A0A9B0GY17"/>
<dbReference type="Gene3D" id="3.40.50.150">
    <property type="entry name" value="Vaccinia Virus protein VP39"/>
    <property type="match status" value="1"/>
</dbReference>
<keyword evidence="10" id="KW-0007">Acetylation</keyword>
<dbReference type="RefSeq" id="XP_004407267.1">
    <property type="nucleotide sequence ID" value="XM_004407210.1"/>
</dbReference>
<dbReference type="InterPro" id="IPR029063">
    <property type="entry name" value="SAM-dependent_MTases_sf"/>
</dbReference>